<organism evidence="2 3">
    <name type="scientific">Endocarpon pusillum</name>
    <dbReference type="NCBI Taxonomy" id="364733"/>
    <lineage>
        <taxon>Eukaryota</taxon>
        <taxon>Fungi</taxon>
        <taxon>Dikarya</taxon>
        <taxon>Ascomycota</taxon>
        <taxon>Pezizomycotina</taxon>
        <taxon>Eurotiomycetes</taxon>
        <taxon>Chaetothyriomycetidae</taxon>
        <taxon>Verrucariales</taxon>
        <taxon>Verrucariaceae</taxon>
        <taxon>Endocarpon</taxon>
    </lineage>
</organism>
<proteinExistence type="predicted"/>
<feature type="coiled-coil region" evidence="1">
    <location>
        <begin position="10"/>
        <end position="37"/>
    </location>
</feature>
<dbReference type="AlphaFoldDB" id="A0A8H7E5Y7"/>
<dbReference type="EMBL" id="JAACFV010000038">
    <property type="protein sequence ID" value="KAF7509680.1"/>
    <property type="molecule type" value="Genomic_DNA"/>
</dbReference>
<evidence type="ECO:0000313" key="3">
    <source>
        <dbReference type="Proteomes" id="UP000606974"/>
    </source>
</evidence>
<dbReference type="Proteomes" id="UP000606974">
    <property type="component" value="Unassembled WGS sequence"/>
</dbReference>
<protein>
    <submittedName>
        <fullName evidence="2">Uncharacterized protein</fullName>
    </submittedName>
</protein>
<keyword evidence="3" id="KW-1185">Reference proteome</keyword>
<keyword evidence="1" id="KW-0175">Coiled coil</keyword>
<sequence length="70" mass="7731">MAKEIESAQRAGQNERVEVLKETVKNLEAAIKAYQDETLGTGYGYFQDGKQVQIPTPGKQWLTEGISSSL</sequence>
<gene>
    <name evidence="2" type="ORF">GJ744_007551</name>
</gene>
<comment type="caution">
    <text evidence="2">The sequence shown here is derived from an EMBL/GenBank/DDBJ whole genome shotgun (WGS) entry which is preliminary data.</text>
</comment>
<evidence type="ECO:0000313" key="2">
    <source>
        <dbReference type="EMBL" id="KAF7509680.1"/>
    </source>
</evidence>
<reference evidence="2" key="1">
    <citation type="submission" date="2020-02" db="EMBL/GenBank/DDBJ databases">
        <authorList>
            <person name="Palmer J.M."/>
        </authorList>
    </citation>
    <scope>NUCLEOTIDE SEQUENCE</scope>
    <source>
        <strain evidence="2">EPUS1.4</strain>
        <tissue evidence="2">Thallus</tissue>
    </source>
</reference>
<accession>A0A8H7E5Y7</accession>
<name>A0A8H7E5Y7_9EURO</name>
<evidence type="ECO:0000256" key="1">
    <source>
        <dbReference type="SAM" id="Coils"/>
    </source>
</evidence>